<dbReference type="InterPro" id="IPR035926">
    <property type="entry name" value="NusB-like_sf"/>
</dbReference>
<proteinExistence type="predicted"/>
<dbReference type="CDD" id="cd02440">
    <property type="entry name" value="AdoMet_MTases"/>
    <property type="match status" value="1"/>
</dbReference>
<gene>
    <name evidence="6" type="ORF">DF3PB_250020</name>
    <name evidence="7" type="ORF">DF3PB_690011</name>
</gene>
<dbReference type="PANTHER" id="PTHR22807">
    <property type="entry name" value="NOP2 YEAST -RELATED NOL1/NOP2/FMU SUN DOMAIN-CONTAINING"/>
    <property type="match status" value="1"/>
</dbReference>
<dbReference type="GO" id="GO:0006355">
    <property type="term" value="P:regulation of DNA-templated transcription"/>
    <property type="evidence" value="ECO:0007669"/>
    <property type="project" value="InterPro"/>
</dbReference>
<dbReference type="AlphaFoldDB" id="A0A380TJ32"/>
<evidence type="ECO:0000313" key="7">
    <source>
        <dbReference type="EMBL" id="SUS08450.1"/>
    </source>
</evidence>
<dbReference type="GO" id="GO:0003723">
    <property type="term" value="F:RNA binding"/>
    <property type="evidence" value="ECO:0007669"/>
    <property type="project" value="UniProtKB-KW"/>
</dbReference>
<sequence>MTETPPAARALLRLGLTQLLFLGTPPHAVVDTAVTLAHRRRPQAPPSLINAVLRRAASAGGSLIEGHDAPRLNTPDWLWQTWTKAYGAETCRQIAAQHLETPPLDLTARDDPHAVAGALGGIVLPTGSVRLERAGVVTELAGYAEGAWWVQDAAAALPARLLGDVRGLRVIDLCAAPGGKTAQLAAAGAEVIAVDAEPARLTRVAENLARLRLKAELVAADASTWVPPAPADAVLIDAPCSATGTIRRHPDVPWLKAPTDLTALNALQDRLLAAAVRMVRPGGRIVYCVCSLQDEEGPARTAAFVQGGARVQPLPVTADEIGGLDTLVTADGALRTLPCHLVAAGGLDGFFAMRFTRV</sequence>
<dbReference type="EMBL" id="UIDG01000622">
    <property type="protein sequence ID" value="SUS08450.1"/>
    <property type="molecule type" value="Genomic_DNA"/>
</dbReference>
<dbReference type="InterPro" id="IPR001678">
    <property type="entry name" value="MeTrfase_RsmB-F_NOP2_dom"/>
</dbReference>
<protein>
    <submittedName>
        <fullName evidence="7">MFS transporter</fullName>
    </submittedName>
</protein>
<name>A0A380TJ32_9ZZZZ</name>
<dbReference type="PANTHER" id="PTHR22807:SF61">
    <property type="entry name" value="NOL1_NOP2_SUN FAMILY PROTEIN _ ANTITERMINATION NUSB DOMAIN-CONTAINING PROTEIN"/>
    <property type="match status" value="1"/>
</dbReference>
<keyword evidence="1" id="KW-0489">Methyltransferase</keyword>
<dbReference type="InterPro" id="IPR023267">
    <property type="entry name" value="RCMT"/>
</dbReference>
<evidence type="ECO:0000256" key="2">
    <source>
        <dbReference type="ARBA" id="ARBA00022679"/>
    </source>
</evidence>
<evidence type="ECO:0000256" key="1">
    <source>
        <dbReference type="ARBA" id="ARBA00022603"/>
    </source>
</evidence>
<keyword evidence="3" id="KW-0949">S-adenosyl-L-methionine</keyword>
<organism evidence="7">
    <name type="scientific">metagenome</name>
    <dbReference type="NCBI Taxonomy" id="256318"/>
    <lineage>
        <taxon>unclassified sequences</taxon>
        <taxon>metagenomes</taxon>
    </lineage>
</organism>
<dbReference type="GO" id="GO:0001510">
    <property type="term" value="P:RNA methylation"/>
    <property type="evidence" value="ECO:0007669"/>
    <property type="project" value="InterPro"/>
</dbReference>
<feature type="domain" description="SAM-dependent MTase RsmB/NOP-type" evidence="5">
    <location>
        <begin position="66"/>
        <end position="358"/>
    </location>
</feature>
<reference evidence="7" key="1">
    <citation type="submission" date="2018-07" db="EMBL/GenBank/DDBJ databases">
        <authorList>
            <person name="Quirk P.G."/>
            <person name="Krulwich T.A."/>
        </authorList>
    </citation>
    <scope>NUCLEOTIDE SEQUENCE</scope>
</reference>
<evidence type="ECO:0000313" key="6">
    <source>
        <dbReference type="EMBL" id="SUS06190.1"/>
    </source>
</evidence>
<dbReference type="PROSITE" id="PS51686">
    <property type="entry name" value="SAM_MT_RSMB_NOP"/>
    <property type="match status" value="1"/>
</dbReference>
<accession>A0A380TJ32</accession>
<evidence type="ECO:0000259" key="5">
    <source>
        <dbReference type="PROSITE" id="PS51686"/>
    </source>
</evidence>
<dbReference type="PRINTS" id="PR02008">
    <property type="entry name" value="RCMTFAMILY"/>
</dbReference>
<keyword evidence="4" id="KW-0694">RNA-binding</keyword>
<dbReference type="Gene3D" id="3.40.50.150">
    <property type="entry name" value="Vaccinia Virus protein VP39"/>
    <property type="match status" value="1"/>
</dbReference>
<dbReference type="SUPFAM" id="SSF48013">
    <property type="entry name" value="NusB-like"/>
    <property type="match status" value="1"/>
</dbReference>
<dbReference type="InterPro" id="IPR029063">
    <property type="entry name" value="SAM-dependent_MTases_sf"/>
</dbReference>
<keyword evidence="2" id="KW-0808">Transferase</keyword>
<dbReference type="InterPro" id="IPR049560">
    <property type="entry name" value="MeTrfase_RsmB-F_NOP2_cat"/>
</dbReference>
<dbReference type="EMBL" id="UIDG01000168">
    <property type="protein sequence ID" value="SUS06190.1"/>
    <property type="molecule type" value="Genomic_DNA"/>
</dbReference>
<dbReference type="GO" id="GO:0008173">
    <property type="term" value="F:RNA methyltransferase activity"/>
    <property type="evidence" value="ECO:0007669"/>
    <property type="project" value="InterPro"/>
</dbReference>
<dbReference type="Pfam" id="PF01029">
    <property type="entry name" value="NusB"/>
    <property type="match status" value="1"/>
</dbReference>
<evidence type="ECO:0000256" key="4">
    <source>
        <dbReference type="ARBA" id="ARBA00022884"/>
    </source>
</evidence>
<dbReference type="FunFam" id="3.40.50.150:FF:000257">
    <property type="entry name" value="16S rRNA methyltransferase"/>
    <property type="match status" value="1"/>
</dbReference>
<dbReference type="SUPFAM" id="SSF53335">
    <property type="entry name" value="S-adenosyl-L-methionine-dependent methyltransferases"/>
    <property type="match status" value="1"/>
</dbReference>
<evidence type="ECO:0000256" key="3">
    <source>
        <dbReference type="ARBA" id="ARBA00022691"/>
    </source>
</evidence>
<dbReference type="Gene3D" id="1.10.940.10">
    <property type="entry name" value="NusB-like"/>
    <property type="match status" value="1"/>
</dbReference>
<dbReference type="Pfam" id="PF01189">
    <property type="entry name" value="Methyltr_RsmB-F"/>
    <property type="match status" value="1"/>
</dbReference>
<dbReference type="InterPro" id="IPR006027">
    <property type="entry name" value="NusB_RsmB_TIM44"/>
</dbReference>